<accession>A0ABP9ICL1</accession>
<dbReference type="Proteomes" id="UP001501759">
    <property type="component" value="Unassembled WGS sequence"/>
</dbReference>
<reference evidence="3" key="1">
    <citation type="journal article" date="2019" name="Int. J. Syst. Evol. Microbiol.">
        <title>The Global Catalogue of Microorganisms (GCM) 10K type strain sequencing project: providing services to taxonomists for standard genome sequencing and annotation.</title>
        <authorList>
            <consortium name="The Broad Institute Genomics Platform"/>
            <consortium name="The Broad Institute Genome Sequencing Center for Infectious Disease"/>
            <person name="Wu L."/>
            <person name="Ma J."/>
        </authorList>
    </citation>
    <scope>NUCLEOTIDE SEQUENCE [LARGE SCALE GENOMIC DNA]</scope>
    <source>
        <strain evidence="3">JCM 18409</strain>
    </source>
</reference>
<feature type="region of interest" description="Disordered" evidence="1">
    <location>
        <begin position="1"/>
        <end position="39"/>
    </location>
</feature>
<sequence>MGSRGECEPTETSEHAPLDEVRDRVLGSPEHDATISVTESDNFGTWRDAGLRQQAEGQFDTALIVDMKFGWFPEHEESVAPSLSEDVDRLGL</sequence>
<feature type="compositionally biased region" description="Basic and acidic residues" evidence="1">
    <location>
        <begin position="12"/>
        <end position="33"/>
    </location>
</feature>
<organism evidence="2 3">
    <name type="scientific">Streptomyces siamensis</name>
    <dbReference type="NCBI Taxonomy" id="1274986"/>
    <lineage>
        <taxon>Bacteria</taxon>
        <taxon>Bacillati</taxon>
        <taxon>Actinomycetota</taxon>
        <taxon>Actinomycetes</taxon>
        <taxon>Kitasatosporales</taxon>
        <taxon>Streptomycetaceae</taxon>
        <taxon>Streptomyces</taxon>
    </lineage>
</organism>
<evidence type="ECO:0000313" key="2">
    <source>
        <dbReference type="EMBL" id="GAA4993649.1"/>
    </source>
</evidence>
<comment type="caution">
    <text evidence="2">The sequence shown here is derived from an EMBL/GenBank/DDBJ whole genome shotgun (WGS) entry which is preliminary data.</text>
</comment>
<proteinExistence type="predicted"/>
<gene>
    <name evidence="2" type="ORF">GCM10023335_01590</name>
</gene>
<name>A0ABP9ICL1_9ACTN</name>
<keyword evidence="3" id="KW-1185">Reference proteome</keyword>
<dbReference type="EMBL" id="BAABKB010000001">
    <property type="protein sequence ID" value="GAA4993649.1"/>
    <property type="molecule type" value="Genomic_DNA"/>
</dbReference>
<evidence type="ECO:0000313" key="3">
    <source>
        <dbReference type="Proteomes" id="UP001501759"/>
    </source>
</evidence>
<evidence type="ECO:0000256" key="1">
    <source>
        <dbReference type="SAM" id="MobiDB-lite"/>
    </source>
</evidence>
<protein>
    <submittedName>
        <fullName evidence="2">Uncharacterized protein</fullName>
    </submittedName>
</protein>